<protein>
    <submittedName>
        <fullName evidence="1">Uncharacterized protein</fullName>
    </submittedName>
</protein>
<accession>A0A2P2PVX4</accession>
<dbReference type="EMBL" id="GGEC01078381">
    <property type="protein sequence ID" value="MBX58865.1"/>
    <property type="molecule type" value="Transcribed_RNA"/>
</dbReference>
<sequence>MATYFSFRNSKFYSLNYLPHPQQPCGK</sequence>
<proteinExistence type="predicted"/>
<name>A0A2P2PVX4_RHIMU</name>
<organism evidence="1">
    <name type="scientific">Rhizophora mucronata</name>
    <name type="common">Asiatic mangrove</name>
    <dbReference type="NCBI Taxonomy" id="61149"/>
    <lineage>
        <taxon>Eukaryota</taxon>
        <taxon>Viridiplantae</taxon>
        <taxon>Streptophyta</taxon>
        <taxon>Embryophyta</taxon>
        <taxon>Tracheophyta</taxon>
        <taxon>Spermatophyta</taxon>
        <taxon>Magnoliopsida</taxon>
        <taxon>eudicotyledons</taxon>
        <taxon>Gunneridae</taxon>
        <taxon>Pentapetalae</taxon>
        <taxon>rosids</taxon>
        <taxon>fabids</taxon>
        <taxon>Malpighiales</taxon>
        <taxon>Rhizophoraceae</taxon>
        <taxon>Rhizophora</taxon>
    </lineage>
</organism>
<evidence type="ECO:0000313" key="1">
    <source>
        <dbReference type="EMBL" id="MBX58865.1"/>
    </source>
</evidence>
<reference evidence="1" key="1">
    <citation type="submission" date="2018-02" db="EMBL/GenBank/DDBJ databases">
        <title>Rhizophora mucronata_Transcriptome.</title>
        <authorList>
            <person name="Meera S.P."/>
            <person name="Sreeshan A."/>
            <person name="Augustine A."/>
        </authorList>
    </citation>
    <scope>NUCLEOTIDE SEQUENCE</scope>
    <source>
        <tissue evidence="1">Leaf</tissue>
    </source>
</reference>
<dbReference type="AlphaFoldDB" id="A0A2P2PVX4"/>